<reference evidence="1" key="1">
    <citation type="submission" date="2022-04" db="EMBL/GenBank/DDBJ databases">
        <title>Jade perch genome.</title>
        <authorList>
            <person name="Chao B."/>
        </authorList>
    </citation>
    <scope>NUCLEOTIDE SEQUENCE</scope>
    <source>
        <strain evidence="1">CB-2022</strain>
    </source>
</reference>
<protein>
    <submittedName>
        <fullName evidence="1">Uncharacterized protein</fullName>
    </submittedName>
</protein>
<dbReference type="EMBL" id="CM041538">
    <property type="protein sequence ID" value="KAI3368116.1"/>
    <property type="molecule type" value="Genomic_DNA"/>
</dbReference>
<evidence type="ECO:0000313" key="2">
    <source>
        <dbReference type="Proteomes" id="UP000831701"/>
    </source>
</evidence>
<gene>
    <name evidence="1" type="ORF">L3Q82_007843</name>
</gene>
<sequence>MTHLSSSPDPALQFLVEVDASDVGVGVVLSQRQGPDAWLPPCAFFSCRLSPAEANYDIGNRELLAVKLALEEWRHWLEGSTQPFMVWTNHKNLAYIQGYKPGGNSSATLTSRSLFAPAPRTSSLTPSPSSSAWRRRHRKRKTSSQRHKSLLSSRGTLKRPFSRPNQTREEGLVAALRPFI</sequence>
<accession>A0ACB8WK51</accession>
<name>A0ACB8WK51_9TELE</name>
<evidence type="ECO:0000313" key="1">
    <source>
        <dbReference type="EMBL" id="KAI3368116.1"/>
    </source>
</evidence>
<organism evidence="1 2">
    <name type="scientific">Scortum barcoo</name>
    <name type="common">barcoo grunter</name>
    <dbReference type="NCBI Taxonomy" id="214431"/>
    <lineage>
        <taxon>Eukaryota</taxon>
        <taxon>Metazoa</taxon>
        <taxon>Chordata</taxon>
        <taxon>Craniata</taxon>
        <taxon>Vertebrata</taxon>
        <taxon>Euteleostomi</taxon>
        <taxon>Actinopterygii</taxon>
        <taxon>Neopterygii</taxon>
        <taxon>Teleostei</taxon>
        <taxon>Neoteleostei</taxon>
        <taxon>Acanthomorphata</taxon>
        <taxon>Eupercaria</taxon>
        <taxon>Centrarchiformes</taxon>
        <taxon>Terapontoidei</taxon>
        <taxon>Terapontidae</taxon>
        <taxon>Scortum</taxon>
    </lineage>
</organism>
<keyword evidence="2" id="KW-1185">Reference proteome</keyword>
<proteinExistence type="predicted"/>
<comment type="caution">
    <text evidence="1">The sequence shown here is derived from an EMBL/GenBank/DDBJ whole genome shotgun (WGS) entry which is preliminary data.</text>
</comment>
<dbReference type="Proteomes" id="UP000831701">
    <property type="component" value="Chromosome 8"/>
</dbReference>